<evidence type="ECO:0000313" key="6">
    <source>
        <dbReference type="Proteomes" id="UP000618382"/>
    </source>
</evidence>
<gene>
    <name evidence="4" type="ORF">BKA21_003633</name>
    <name evidence="3" type="ORF">Col01nite_27510</name>
</gene>
<name>A0A7Y9K0M9_9CELL</name>
<sequence>MTTAPDPTALGPDGLPRSVVPGERRPGLPLSALTHRLAAAPTALLDARVHPAAALADLAVSLDGTVLDAAWTAYLDGVLGVPGATAHPTPTTRAAPGLLAAWLLLGLHRTPPLATQAQQVGGPAMLLVTVAPALVALLDGLREPRAWVADEPAREELARAFLAVCGLLPGGQDAAAAADAWSAVSTRHRREVVAQMAEERRRAEELARRLAEQRAKEAAAQYANY</sequence>
<evidence type="ECO:0000313" key="3">
    <source>
        <dbReference type="EMBL" id="GIG33592.1"/>
    </source>
</evidence>
<accession>A0A7Y9K0M9</accession>
<comment type="caution">
    <text evidence="4">The sequence shown here is derived from an EMBL/GenBank/DDBJ whole genome shotgun (WGS) entry which is preliminary data.</text>
</comment>
<keyword evidence="6" id="KW-1185">Reference proteome</keyword>
<dbReference type="RefSeq" id="WP_140460394.1">
    <property type="nucleotide sequence ID" value="NZ_BAABFI010000006.1"/>
</dbReference>
<evidence type="ECO:0000256" key="1">
    <source>
        <dbReference type="SAM" id="Coils"/>
    </source>
</evidence>
<feature type="coiled-coil region" evidence="1">
    <location>
        <begin position="189"/>
        <end position="216"/>
    </location>
</feature>
<evidence type="ECO:0000313" key="4">
    <source>
        <dbReference type="EMBL" id="NYD88084.1"/>
    </source>
</evidence>
<reference evidence="4 5" key="1">
    <citation type="submission" date="2020-07" db="EMBL/GenBank/DDBJ databases">
        <title>Sequencing the genomes of 1000 actinobacteria strains.</title>
        <authorList>
            <person name="Klenk H.-P."/>
        </authorList>
    </citation>
    <scope>NUCLEOTIDE SEQUENCE [LARGE SCALE GENOMIC DNA]</scope>
    <source>
        <strain evidence="4 5">DSM 24482</strain>
    </source>
</reference>
<feature type="region of interest" description="Disordered" evidence="2">
    <location>
        <begin position="1"/>
        <end position="23"/>
    </location>
</feature>
<evidence type="ECO:0000313" key="5">
    <source>
        <dbReference type="Proteomes" id="UP000577956"/>
    </source>
</evidence>
<reference evidence="3 6" key="2">
    <citation type="submission" date="2021-01" db="EMBL/GenBank/DDBJ databases">
        <title>Whole genome shotgun sequence of Cellulomonas oligotrophica NBRC 109435.</title>
        <authorList>
            <person name="Komaki H."/>
            <person name="Tamura T."/>
        </authorList>
    </citation>
    <scope>NUCLEOTIDE SEQUENCE [LARGE SCALE GENOMIC DNA]</scope>
    <source>
        <strain evidence="3 6">NBRC 109435</strain>
    </source>
</reference>
<protein>
    <submittedName>
        <fullName evidence="4">Uncharacterized protein</fullName>
    </submittedName>
</protein>
<dbReference type="EMBL" id="JACCBK010000001">
    <property type="protein sequence ID" value="NYD88084.1"/>
    <property type="molecule type" value="Genomic_DNA"/>
</dbReference>
<organism evidence="4 5">
    <name type="scientific">Cellulomonas oligotrophica</name>
    <dbReference type="NCBI Taxonomy" id="931536"/>
    <lineage>
        <taxon>Bacteria</taxon>
        <taxon>Bacillati</taxon>
        <taxon>Actinomycetota</taxon>
        <taxon>Actinomycetes</taxon>
        <taxon>Micrococcales</taxon>
        <taxon>Cellulomonadaceae</taxon>
        <taxon>Cellulomonas</taxon>
    </lineage>
</organism>
<evidence type="ECO:0000256" key="2">
    <source>
        <dbReference type="SAM" id="MobiDB-lite"/>
    </source>
</evidence>
<dbReference type="EMBL" id="BONN01000008">
    <property type="protein sequence ID" value="GIG33592.1"/>
    <property type="molecule type" value="Genomic_DNA"/>
</dbReference>
<dbReference type="Proteomes" id="UP000577956">
    <property type="component" value="Unassembled WGS sequence"/>
</dbReference>
<keyword evidence="1" id="KW-0175">Coiled coil</keyword>
<proteinExistence type="predicted"/>
<dbReference type="AlphaFoldDB" id="A0A7Y9K0M9"/>
<dbReference type="Proteomes" id="UP000618382">
    <property type="component" value="Unassembled WGS sequence"/>
</dbReference>